<sequence>MKQTKWVAVLMVFLLSGCAMFEEVGPAELAIDEDKREIITAINQKLKETEELYDTIVIAADDQILVSYKVKHMNRFKMKGIEKKLNKWFEKKYPDEQIDVSSDYKIFLESYNLIQNWTEDKLTKKEAKKKFDKIIKLKNEMT</sequence>
<dbReference type="Proteomes" id="UP000031938">
    <property type="component" value="Unassembled WGS sequence"/>
</dbReference>
<dbReference type="RefSeq" id="WP_052474742.1">
    <property type="nucleotide sequence ID" value="NZ_JXRP01000017.1"/>
</dbReference>
<accession>A0A0C2RVD2</accession>
<keyword evidence="3" id="KW-1185">Reference proteome</keyword>
<comment type="caution">
    <text evidence="2">The sequence shown here is derived from an EMBL/GenBank/DDBJ whole genome shotgun (WGS) entry which is preliminary data.</text>
</comment>
<reference evidence="2 3" key="1">
    <citation type="submission" date="2015-01" db="EMBL/GenBank/DDBJ databases">
        <title>Genome sequencing of Jeotgalibacillus soli.</title>
        <authorList>
            <person name="Goh K.M."/>
            <person name="Chan K.-G."/>
            <person name="Yaakop A.S."/>
            <person name="Ee R."/>
            <person name="Gan H.M."/>
            <person name="Chan C.S."/>
        </authorList>
    </citation>
    <scope>NUCLEOTIDE SEQUENCE [LARGE SCALE GENOMIC DNA]</scope>
    <source>
        <strain evidence="2 3">P9</strain>
    </source>
</reference>
<dbReference type="PATRIC" id="fig|889306.3.peg.2080"/>
<evidence type="ECO:0000256" key="1">
    <source>
        <dbReference type="SAM" id="SignalP"/>
    </source>
</evidence>
<proteinExistence type="predicted"/>
<dbReference type="OrthoDB" id="2969307at2"/>
<keyword evidence="1" id="KW-0732">Signal</keyword>
<organism evidence="2 3">
    <name type="scientific">Jeotgalibacillus soli</name>
    <dbReference type="NCBI Taxonomy" id="889306"/>
    <lineage>
        <taxon>Bacteria</taxon>
        <taxon>Bacillati</taxon>
        <taxon>Bacillota</taxon>
        <taxon>Bacilli</taxon>
        <taxon>Bacillales</taxon>
        <taxon>Caryophanaceae</taxon>
        <taxon>Jeotgalibacillus</taxon>
    </lineage>
</organism>
<evidence type="ECO:0008006" key="4">
    <source>
        <dbReference type="Google" id="ProtNLM"/>
    </source>
</evidence>
<feature type="signal peptide" evidence="1">
    <location>
        <begin position="1"/>
        <end position="21"/>
    </location>
</feature>
<gene>
    <name evidence="2" type="ORF">KP78_20630</name>
</gene>
<evidence type="ECO:0000313" key="3">
    <source>
        <dbReference type="Proteomes" id="UP000031938"/>
    </source>
</evidence>
<dbReference type="PROSITE" id="PS51257">
    <property type="entry name" value="PROKAR_LIPOPROTEIN"/>
    <property type="match status" value="1"/>
</dbReference>
<evidence type="ECO:0000313" key="2">
    <source>
        <dbReference type="EMBL" id="KIL45714.1"/>
    </source>
</evidence>
<dbReference type="AlphaFoldDB" id="A0A0C2RVD2"/>
<protein>
    <recommendedName>
        <fullName evidence="4">Sporulation protein</fullName>
    </recommendedName>
</protein>
<feature type="chain" id="PRO_5039069082" description="Sporulation protein" evidence="1">
    <location>
        <begin position="22"/>
        <end position="142"/>
    </location>
</feature>
<dbReference type="STRING" id="889306.KP78_20630"/>
<name>A0A0C2RVD2_9BACL</name>
<dbReference type="EMBL" id="JXRP01000017">
    <property type="protein sequence ID" value="KIL45714.1"/>
    <property type="molecule type" value="Genomic_DNA"/>
</dbReference>